<feature type="binding site" evidence="4">
    <location>
        <begin position="3"/>
        <end position="7"/>
    </location>
    <ligand>
        <name>ATP</name>
        <dbReference type="ChEBI" id="CHEBI:30616"/>
    </ligand>
</feature>
<dbReference type="Proteomes" id="UP000295658">
    <property type="component" value="Unassembled WGS sequence"/>
</dbReference>
<dbReference type="InterPro" id="IPR024185">
    <property type="entry name" value="FTHF_cligase-like_sf"/>
</dbReference>
<keyword evidence="5" id="KW-0460">Magnesium</keyword>
<dbReference type="OrthoDB" id="9801938at2"/>
<keyword evidence="7" id="KW-1185">Reference proteome</keyword>
<evidence type="ECO:0000313" key="6">
    <source>
        <dbReference type="EMBL" id="TCL48817.1"/>
    </source>
</evidence>
<keyword evidence="3 4" id="KW-0067">ATP-binding</keyword>
<keyword evidence="5" id="KW-0479">Metal-binding</keyword>
<evidence type="ECO:0000256" key="2">
    <source>
        <dbReference type="ARBA" id="ARBA00022741"/>
    </source>
</evidence>
<dbReference type="GO" id="GO:0035999">
    <property type="term" value="P:tetrahydrofolate interconversion"/>
    <property type="evidence" value="ECO:0007669"/>
    <property type="project" value="TreeGrafter"/>
</dbReference>
<sequence length="189" mass="21803">MDKKALRHEMKMIIANMTDEIRNRQNEAIANTLYAQSFWKEAKTIGITVSRKWEVDTISIIKRAWSENKKVAVPKCHPSTKTMTFRIIHSFDQLHCTYLDLYEPIEEWTEEVAKADIDLLIVPGIAFTRLGYRLGYGGGYYDRYLKDFKNQTLSLAYSLQLVSSLPIEEHDLPVQMIIANEEVIICGNA</sequence>
<protein>
    <recommendedName>
        <fullName evidence="5">5-formyltetrahydrofolate cyclo-ligase</fullName>
        <ecNumber evidence="5">6.3.3.2</ecNumber>
    </recommendedName>
</protein>
<dbReference type="GO" id="GO:0009396">
    <property type="term" value="P:folic acid-containing compound biosynthetic process"/>
    <property type="evidence" value="ECO:0007669"/>
    <property type="project" value="TreeGrafter"/>
</dbReference>
<dbReference type="PANTHER" id="PTHR23407">
    <property type="entry name" value="ATPASE INHIBITOR/5-FORMYLTETRAHYDROFOLATE CYCLO-LIGASE"/>
    <property type="match status" value="1"/>
</dbReference>
<dbReference type="SUPFAM" id="SSF100950">
    <property type="entry name" value="NagB/RpiA/CoA transferase-like"/>
    <property type="match status" value="1"/>
</dbReference>
<name>A0A4R1QEA5_9BACL</name>
<comment type="cofactor">
    <cofactor evidence="5">
        <name>Mg(2+)</name>
        <dbReference type="ChEBI" id="CHEBI:18420"/>
    </cofactor>
</comment>
<dbReference type="PIRSF" id="PIRSF006806">
    <property type="entry name" value="FTHF_cligase"/>
    <property type="match status" value="1"/>
</dbReference>
<evidence type="ECO:0000256" key="3">
    <source>
        <dbReference type="ARBA" id="ARBA00022840"/>
    </source>
</evidence>
<reference evidence="6 7" key="1">
    <citation type="submission" date="2019-03" db="EMBL/GenBank/DDBJ databases">
        <title>Genomic Encyclopedia of Type Strains, Phase IV (KMG-IV): sequencing the most valuable type-strain genomes for metagenomic binning, comparative biology and taxonomic classification.</title>
        <authorList>
            <person name="Goeker M."/>
        </authorList>
    </citation>
    <scope>NUCLEOTIDE SEQUENCE [LARGE SCALE GENOMIC DNA]</scope>
    <source>
        <strain evidence="6 7">DSM 24979</strain>
    </source>
</reference>
<feature type="binding site" evidence="4">
    <location>
        <position position="54"/>
    </location>
    <ligand>
        <name>substrate</name>
    </ligand>
</feature>
<dbReference type="GO" id="GO:0005524">
    <property type="term" value="F:ATP binding"/>
    <property type="evidence" value="ECO:0007669"/>
    <property type="project" value="UniProtKB-KW"/>
</dbReference>
<dbReference type="Pfam" id="PF01812">
    <property type="entry name" value="5-FTHF_cyc-lig"/>
    <property type="match status" value="1"/>
</dbReference>
<dbReference type="AlphaFoldDB" id="A0A4R1QEA5"/>
<organism evidence="6 7">
    <name type="scientific">Thermolongibacillus altinsuensis</name>
    <dbReference type="NCBI Taxonomy" id="575256"/>
    <lineage>
        <taxon>Bacteria</taxon>
        <taxon>Bacillati</taxon>
        <taxon>Bacillota</taxon>
        <taxon>Bacilli</taxon>
        <taxon>Bacillales</taxon>
        <taxon>Anoxybacillaceae</taxon>
        <taxon>Thermolongibacillus</taxon>
    </lineage>
</organism>
<feature type="binding site" evidence="4">
    <location>
        <begin position="133"/>
        <end position="141"/>
    </location>
    <ligand>
        <name>ATP</name>
        <dbReference type="ChEBI" id="CHEBI:30616"/>
    </ligand>
</feature>
<evidence type="ECO:0000256" key="1">
    <source>
        <dbReference type="ARBA" id="ARBA00010638"/>
    </source>
</evidence>
<dbReference type="InterPro" id="IPR002698">
    <property type="entry name" value="FTHF_cligase"/>
</dbReference>
<accession>A0A4R1QEA5</accession>
<comment type="catalytic activity">
    <reaction evidence="5">
        <text>(6S)-5-formyl-5,6,7,8-tetrahydrofolate + ATP = (6R)-5,10-methenyltetrahydrofolate + ADP + phosphate</text>
        <dbReference type="Rhea" id="RHEA:10488"/>
        <dbReference type="ChEBI" id="CHEBI:30616"/>
        <dbReference type="ChEBI" id="CHEBI:43474"/>
        <dbReference type="ChEBI" id="CHEBI:57455"/>
        <dbReference type="ChEBI" id="CHEBI:57457"/>
        <dbReference type="ChEBI" id="CHEBI:456216"/>
        <dbReference type="EC" id="6.3.3.2"/>
    </reaction>
</comment>
<evidence type="ECO:0000313" key="7">
    <source>
        <dbReference type="Proteomes" id="UP000295658"/>
    </source>
</evidence>
<comment type="caution">
    <text evidence="6">The sequence shown here is derived from an EMBL/GenBank/DDBJ whole genome shotgun (WGS) entry which is preliminary data.</text>
</comment>
<dbReference type="RefSeq" id="WP_132948616.1">
    <property type="nucleotide sequence ID" value="NZ_SLUL01000008.1"/>
</dbReference>
<dbReference type="GO" id="GO:0030272">
    <property type="term" value="F:5-formyltetrahydrofolate cyclo-ligase activity"/>
    <property type="evidence" value="ECO:0007669"/>
    <property type="project" value="UniProtKB-EC"/>
</dbReference>
<comment type="similarity">
    <text evidence="1 5">Belongs to the 5-formyltetrahydrofolate cyclo-ligase family.</text>
</comment>
<evidence type="ECO:0000256" key="4">
    <source>
        <dbReference type="PIRSR" id="PIRSR006806-1"/>
    </source>
</evidence>
<dbReference type="GO" id="GO:0046872">
    <property type="term" value="F:metal ion binding"/>
    <property type="evidence" value="ECO:0007669"/>
    <property type="project" value="UniProtKB-KW"/>
</dbReference>
<dbReference type="EMBL" id="SLUL01000008">
    <property type="protein sequence ID" value="TCL48817.1"/>
    <property type="molecule type" value="Genomic_DNA"/>
</dbReference>
<gene>
    <name evidence="6" type="ORF">EDD69_10874</name>
</gene>
<feature type="binding site" evidence="4">
    <location>
        <position position="49"/>
    </location>
    <ligand>
        <name>substrate</name>
    </ligand>
</feature>
<keyword evidence="2 4" id="KW-0547">Nucleotide-binding</keyword>
<dbReference type="PANTHER" id="PTHR23407:SF1">
    <property type="entry name" value="5-FORMYLTETRAHYDROFOLATE CYCLO-LIGASE"/>
    <property type="match status" value="1"/>
</dbReference>
<evidence type="ECO:0000256" key="5">
    <source>
        <dbReference type="RuleBase" id="RU361279"/>
    </source>
</evidence>
<dbReference type="NCBIfam" id="TIGR02727">
    <property type="entry name" value="MTHFS_bact"/>
    <property type="match status" value="1"/>
</dbReference>
<dbReference type="InterPro" id="IPR037171">
    <property type="entry name" value="NagB/RpiA_transferase-like"/>
</dbReference>
<keyword evidence="6" id="KW-0436">Ligase</keyword>
<proteinExistence type="inferred from homology"/>
<dbReference type="EC" id="6.3.3.2" evidence="5"/>
<dbReference type="Gene3D" id="3.40.50.10420">
    <property type="entry name" value="NagB/RpiA/CoA transferase-like"/>
    <property type="match status" value="1"/>
</dbReference>